<dbReference type="GO" id="GO:0045892">
    <property type="term" value="P:negative regulation of DNA-templated transcription"/>
    <property type="evidence" value="ECO:0007669"/>
    <property type="project" value="TreeGrafter"/>
</dbReference>
<dbReference type="SUPFAM" id="SSF55781">
    <property type="entry name" value="GAF domain-like"/>
    <property type="match status" value="1"/>
</dbReference>
<evidence type="ECO:0000259" key="5">
    <source>
        <dbReference type="PROSITE" id="PS51078"/>
    </source>
</evidence>
<dbReference type="InterPro" id="IPR029016">
    <property type="entry name" value="GAF-like_dom_sf"/>
</dbReference>
<dbReference type="RefSeq" id="WP_131012316.1">
    <property type="nucleotide sequence ID" value="NZ_SIRE01000004.1"/>
</dbReference>
<dbReference type="SMART" id="SM00346">
    <property type="entry name" value="HTH_ICLR"/>
    <property type="match status" value="1"/>
</dbReference>
<reference evidence="6 7" key="1">
    <citation type="submission" date="2019-02" db="EMBL/GenBank/DDBJ databases">
        <title>Paenibacillus sp. nov., isolated from surface-sterilized tissue of Thalictrum simplex L.</title>
        <authorList>
            <person name="Tuo L."/>
        </authorList>
    </citation>
    <scope>NUCLEOTIDE SEQUENCE [LARGE SCALE GENOMIC DNA]</scope>
    <source>
        <strain evidence="6 7">N2SHLJ1</strain>
    </source>
</reference>
<keyword evidence="1" id="KW-0805">Transcription regulation</keyword>
<dbReference type="InterPro" id="IPR036388">
    <property type="entry name" value="WH-like_DNA-bd_sf"/>
</dbReference>
<dbReference type="InterPro" id="IPR005471">
    <property type="entry name" value="Tscrpt_reg_IclR_N"/>
</dbReference>
<dbReference type="Pfam" id="PF01614">
    <property type="entry name" value="IclR_C"/>
    <property type="match status" value="1"/>
</dbReference>
<proteinExistence type="predicted"/>
<name>A0A4Q9DWI8_9BACL</name>
<organism evidence="6 7">
    <name type="scientific">Paenibacillus thalictri</name>
    <dbReference type="NCBI Taxonomy" id="2527873"/>
    <lineage>
        <taxon>Bacteria</taxon>
        <taxon>Bacillati</taxon>
        <taxon>Bacillota</taxon>
        <taxon>Bacilli</taxon>
        <taxon>Bacillales</taxon>
        <taxon>Paenibacillaceae</taxon>
        <taxon>Paenibacillus</taxon>
    </lineage>
</organism>
<protein>
    <submittedName>
        <fullName evidence="6">IclR family transcriptional regulator</fullName>
    </submittedName>
</protein>
<dbReference type="PANTHER" id="PTHR30136">
    <property type="entry name" value="HELIX-TURN-HELIX TRANSCRIPTIONAL REGULATOR, ICLR FAMILY"/>
    <property type="match status" value="1"/>
</dbReference>
<dbReference type="EMBL" id="SIRE01000004">
    <property type="protein sequence ID" value="TBL80715.1"/>
    <property type="molecule type" value="Genomic_DNA"/>
</dbReference>
<dbReference type="GO" id="GO:0003677">
    <property type="term" value="F:DNA binding"/>
    <property type="evidence" value="ECO:0007669"/>
    <property type="project" value="UniProtKB-KW"/>
</dbReference>
<dbReference type="SUPFAM" id="SSF46785">
    <property type="entry name" value="Winged helix' DNA-binding domain"/>
    <property type="match status" value="1"/>
</dbReference>
<evidence type="ECO:0000256" key="3">
    <source>
        <dbReference type="ARBA" id="ARBA00023163"/>
    </source>
</evidence>
<dbReference type="InterPro" id="IPR014757">
    <property type="entry name" value="Tscrpt_reg_IclR_C"/>
</dbReference>
<sequence length="266" mass="29330">MKQEQTATMLTQSVTRALGILSCFSDEQPELRGIDFAKKLNLTQSNVSRLLTTMVTLGYVEKDELTGFYRLGPEIISLGGIALNHYEIRKQALPELHELERKLGLGANLAILNGGQMFYLAHVDSHKSPRMFTMIGRRNPLHCTGIGKVLLAFADPGKAAQILEEEGMKGYTEKTITVQDELLLQLDQVRKRGYAIENEELALGRACIAAPVRGRSGQVIGGISISGPLSEMDLSRREAELSAILIEATDRISMKMGYITAGYSRF</sequence>
<dbReference type="Proteomes" id="UP000293142">
    <property type="component" value="Unassembled WGS sequence"/>
</dbReference>
<dbReference type="InterPro" id="IPR036390">
    <property type="entry name" value="WH_DNA-bd_sf"/>
</dbReference>
<dbReference type="PROSITE" id="PS51078">
    <property type="entry name" value="ICLR_ED"/>
    <property type="match status" value="1"/>
</dbReference>
<dbReference type="GO" id="GO:0003700">
    <property type="term" value="F:DNA-binding transcription factor activity"/>
    <property type="evidence" value="ECO:0007669"/>
    <property type="project" value="TreeGrafter"/>
</dbReference>
<evidence type="ECO:0000313" key="6">
    <source>
        <dbReference type="EMBL" id="TBL80715.1"/>
    </source>
</evidence>
<evidence type="ECO:0000313" key="7">
    <source>
        <dbReference type="Proteomes" id="UP000293142"/>
    </source>
</evidence>
<dbReference type="Gene3D" id="1.10.10.10">
    <property type="entry name" value="Winged helix-like DNA-binding domain superfamily/Winged helix DNA-binding domain"/>
    <property type="match status" value="1"/>
</dbReference>
<dbReference type="PROSITE" id="PS51077">
    <property type="entry name" value="HTH_ICLR"/>
    <property type="match status" value="1"/>
</dbReference>
<keyword evidence="3" id="KW-0804">Transcription</keyword>
<gene>
    <name evidence="6" type="ORF">EYB31_05675</name>
</gene>
<dbReference type="AlphaFoldDB" id="A0A4Q9DWI8"/>
<feature type="domain" description="IclR-ED" evidence="5">
    <location>
        <begin position="74"/>
        <end position="258"/>
    </location>
</feature>
<keyword evidence="7" id="KW-1185">Reference proteome</keyword>
<evidence type="ECO:0000256" key="1">
    <source>
        <dbReference type="ARBA" id="ARBA00023015"/>
    </source>
</evidence>
<keyword evidence="2" id="KW-0238">DNA-binding</keyword>
<comment type="caution">
    <text evidence="6">The sequence shown here is derived from an EMBL/GenBank/DDBJ whole genome shotgun (WGS) entry which is preliminary data.</text>
</comment>
<evidence type="ECO:0000259" key="4">
    <source>
        <dbReference type="PROSITE" id="PS51077"/>
    </source>
</evidence>
<accession>A0A4Q9DWI8</accession>
<dbReference type="Gene3D" id="3.30.450.40">
    <property type="match status" value="1"/>
</dbReference>
<feature type="domain" description="HTH iclR-type" evidence="4">
    <location>
        <begin position="11"/>
        <end position="73"/>
    </location>
</feature>
<dbReference type="OrthoDB" id="9791752at2"/>
<dbReference type="InterPro" id="IPR050707">
    <property type="entry name" value="HTH_MetabolicPath_Reg"/>
</dbReference>
<dbReference type="PANTHER" id="PTHR30136:SF35">
    <property type="entry name" value="HTH-TYPE TRANSCRIPTIONAL REGULATOR RV1719"/>
    <property type="match status" value="1"/>
</dbReference>
<evidence type="ECO:0000256" key="2">
    <source>
        <dbReference type="ARBA" id="ARBA00023125"/>
    </source>
</evidence>
<dbReference type="Pfam" id="PF09339">
    <property type="entry name" value="HTH_IclR"/>
    <property type="match status" value="1"/>
</dbReference>